<dbReference type="AlphaFoldDB" id="A0A1M6FT38"/>
<sequence length="73" mass="7837">MADCECLAGCPFFNSKMAANMTAVAQSMKKRLCLGDNANCARYQVFKKLGKPKVPADLIPNQTDRAAQIISAG</sequence>
<gene>
    <name evidence="1" type="ORF">SAMN02745216_00903</name>
</gene>
<keyword evidence="2" id="KW-1185">Reference proteome</keyword>
<proteinExistence type="predicted"/>
<dbReference type="OrthoDB" id="6198376at2"/>
<dbReference type="STRING" id="1121393.SAMN02745216_00903"/>
<accession>A0A1M6FT38</accession>
<protein>
    <submittedName>
        <fullName evidence="1">Uncharacterized protein</fullName>
    </submittedName>
</protein>
<dbReference type="RefSeq" id="WP_073473364.1">
    <property type="nucleotide sequence ID" value="NZ_FQZU01000003.1"/>
</dbReference>
<name>A0A1M6FT38_9BACT</name>
<evidence type="ECO:0000313" key="2">
    <source>
        <dbReference type="Proteomes" id="UP000183994"/>
    </source>
</evidence>
<evidence type="ECO:0000313" key="1">
    <source>
        <dbReference type="EMBL" id="SHJ00820.1"/>
    </source>
</evidence>
<dbReference type="Proteomes" id="UP000183994">
    <property type="component" value="Unassembled WGS sequence"/>
</dbReference>
<dbReference type="EMBL" id="FQZU01000003">
    <property type="protein sequence ID" value="SHJ00820.1"/>
    <property type="molecule type" value="Genomic_DNA"/>
</dbReference>
<reference evidence="2" key="1">
    <citation type="submission" date="2016-11" db="EMBL/GenBank/DDBJ databases">
        <authorList>
            <person name="Varghese N."/>
            <person name="Submissions S."/>
        </authorList>
    </citation>
    <scope>NUCLEOTIDE SEQUENCE [LARGE SCALE GENOMIC DNA]</scope>
    <source>
        <strain evidence="2">DSM 16219</strain>
    </source>
</reference>
<organism evidence="1 2">
    <name type="scientific">Desulfatibacillum alkenivorans DSM 16219</name>
    <dbReference type="NCBI Taxonomy" id="1121393"/>
    <lineage>
        <taxon>Bacteria</taxon>
        <taxon>Pseudomonadati</taxon>
        <taxon>Thermodesulfobacteriota</taxon>
        <taxon>Desulfobacteria</taxon>
        <taxon>Desulfobacterales</taxon>
        <taxon>Desulfatibacillaceae</taxon>
        <taxon>Desulfatibacillum</taxon>
    </lineage>
</organism>